<sequence length="110" mass="12781">MLIVFPRRALARFSRSVPGEVRRAWHIARCGIKDILDETEGMRYSWAFLDLDACGASHLDPLSNREVSIVTSREIPEAAWIDVLDQVHDYLETFEVGFNVQLRYVEDIEW</sequence>
<proteinExistence type="predicted"/>
<keyword evidence="2" id="KW-1185">Reference proteome</keyword>
<accession>A0ACC4DKA2</accession>
<gene>
    <name evidence="1" type="ORF">ACCO45_009552</name>
</gene>
<evidence type="ECO:0000313" key="1">
    <source>
        <dbReference type="EMBL" id="KAL3956706.1"/>
    </source>
</evidence>
<comment type="caution">
    <text evidence="1">The sequence shown here is derived from an EMBL/GenBank/DDBJ whole genome shotgun (WGS) entry which is preliminary data.</text>
</comment>
<dbReference type="EMBL" id="JBGNUJ010000008">
    <property type="protein sequence ID" value="KAL3956706.1"/>
    <property type="molecule type" value="Genomic_DNA"/>
</dbReference>
<organism evidence="1 2">
    <name type="scientific">Purpureocillium lilacinum</name>
    <name type="common">Paecilomyces lilacinus</name>
    <dbReference type="NCBI Taxonomy" id="33203"/>
    <lineage>
        <taxon>Eukaryota</taxon>
        <taxon>Fungi</taxon>
        <taxon>Dikarya</taxon>
        <taxon>Ascomycota</taxon>
        <taxon>Pezizomycotina</taxon>
        <taxon>Sordariomycetes</taxon>
        <taxon>Hypocreomycetidae</taxon>
        <taxon>Hypocreales</taxon>
        <taxon>Ophiocordycipitaceae</taxon>
        <taxon>Purpureocillium</taxon>
    </lineage>
</organism>
<dbReference type="Proteomes" id="UP001638806">
    <property type="component" value="Unassembled WGS sequence"/>
</dbReference>
<name>A0ACC4DKA2_PURLI</name>
<protein>
    <submittedName>
        <fullName evidence="1">Uncharacterized protein</fullName>
    </submittedName>
</protein>
<evidence type="ECO:0000313" key="2">
    <source>
        <dbReference type="Proteomes" id="UP001638806"/>
    </source>
</evidence>
<reference evidence="1" key="1">
    <citation type="submission" date="2024-12" db="EMBL/GenBank/DDBJ databases">
        <title>Comparative genomics and development of molecular markers within Purpureocillium lilacinum and among Purpureocillium species.</title>
        <authorList>
            <person name="Yeh Z.-Y."/>
            <person name="Ni N.-T."/>
            <person name="Lo P.-H."/>
            <person name="Mushyakhwo K."/>
            <person name="Lin C.-F."/>
            <person name="Nai Y.-S."/>
        </authorList>
    </citation>
    <scope>NUCLEOTIDE SEQUENCE</scope>
    <source>
        <strain evidence="1">NCHU-NPUST-175</strain>
    </source>
</reference>